<keyword evidence="4" id="KW-0456">Lyase</keyword>
<feature type="region of interest" description="Disordered" evidence="6">
    <location>
        <begin position="1"/>
        <end position="21"/>
    </location>
</feature>
<dbReference type="SUPFAM" id="SSF56112">
    <property type="entry name" value="Protein kinase-like (PK-like)"/>
    <property type="match status" value="1"/>
</dbReference>
<dbReference type="AlphaFoldDB" id="A0A2G9TAT9"/>
<reference evidence="8 9" key="1">
    <citation type="submission" date="2015-09" db="EMBL/GenBank/DDBJ databases">
        <title>Draft genome of the parasitic nematode Teladorsagia circumcincta isolate WARC Sus (inbred).</title>
        <authorList>
            <person name="Mitreva M."/>
        </authorList>
    </citation>
    <scope>NUCLEOTIDE SEQUENCE [LARGE SCALE GENOMIC DNA]</scope>
    <source>
        <strain evidence="8 9">S</strain>
    </source>
</reference>
<evidence type="ECO:0000313" key="8">
    <source>
        <dbReference type="EMBL" id="PIO55073.1"/>
    </source>
</evidence>
<name>A0A2G9TAT9_TELCI</name>
<evidence type="ECO:0000313" key="9">
    <source>
        <dbReference type="Proteomes" id="UP000230423"/>
    </source>
</evidence>
<dbReference type="EC" id="4.6.1.2" evidence="2"/>
<dbReference type="GO" id="GO:0004672">
    <property type="term" value="F:protein kinase activity"/>
    <property type="evidence" value="ECO:0007669"/>
    <property type="project" value="InterPro"/>
</dbReference>
<evidence type="ECO:0000259" key="7">
    <source>
        <dbReference type="PROSITE" id="PS50011"/>
    </source>
</evidence>
<keyword evidence="3" id="KW-0547">Nucleotide-binding</keyword>
<dbReference type="GO" id="GO:0005886">
    <property type="term" value="C:plasma membrane"/>
    <property type="evidence" value="ECO:0007669"/>
    <property type="project" value="TreeGrafter"/>
</dbReference>
<feature type="non-terminal residue" evidence="8">
    <location>
        <position position="162"/>
    </location>
</feature>
<proteinExistence type="predicted"/>
<dbReference type="GO" id="GO:0007168">
    <property type="term" value="P:receptor guanylyl cyclase signaling pathway"/>
    <property type="evidence" value="ECO:0007669"/>
    <property type="project" value="TreeGrafter"/>
</dbReference>
<evidence type="ECO:0000256" key="5">
    <source>
        <dbReference type="ARBA" id="ARBA00023293"/>
    </source>
</evidence>
<dbReference type="GO" id="GO:0004383">
    <property type="term" value="F:guanylate cyclase activity"/>
    <property type="evidence" value="ECO:0007669"/>
    <property type="project" value="UniProtKB-EC"/>
</dbReference>
<dbReference type="Pfam" id="PF07714">
    <property type="entry name" value="PK_Tyr_Ser-Thr"/>
    <property type="match status" value="1"/>
</dbReference>
<dbReference type="InterPro" id="IPR050401">
    <property type="entry name" value="Cyclic_nucleotide_synthase"/>
</dbReference>
<keyword evidence="9" id="KW-1185">Reference proteome</keyword>
<dbReference type="PANTHER" id="PTHR11920">
    <property type="entry name" value="GUANYLYL CYCLASE"/>
    <property type="match status" value="1"/>
</dbReference>
<evidence type="ECO:0000256" key="6">
    <source>
        <dbReference type="SAM" id="MobiDB-lite"/>
    </source>
</evidence>
<feature type="domain" description="Protein kinase" evidence="7">
    <location>
        <begin position="1"/>
        <end position="146"/>
    </location>
</feature>
<protein>
    <recommendedName>
        <fullName evidence="2">guanylate cyclase</fullName>
        <ecNumber evidence="2">4.6.1.2</ecNumber>
    </recommendedName>
</protein>
<dbReference type="EMBL" id="KZ389231">
    <property type="protein sequence ID" value="PIO55073.1"/>
    <property type="molecule type" value="Genomic_DNA"/>
</dbReference>
<dbReference type="GO" id="GO:0005524">
    <property type="term" value="F:ATP binding"/>
    <property type="evidence" value="ECO:0007669"/>
    <property type="project" value="InterPro"/>
</dbReference>
<evidence type="ECO:0000256" key="4">
    <source>
        <dbReference type="ARBA" id="ARBA00023239"/>
    </source>
</evidence>
<sequence>MKMGQNPRSISPRRRRLNVRGREGPGYVGILYQPPETLRNREENRLRRADQSWLKQSQARRQMGDIYAFGMVMYEILFRALPFPSTADIDEILDYIRDGKRSYRPTIQDKTEIHPDLTALLLDCWHENPEMRPSIRRVRLNTESYLKVRGSLVDQMMRMMEQ</sequence>
<dbReference type="PROSITE" id="PS50011">
    <property type="entry name" value="PROTEIN_KINASE_DOM"/>
    <property type="match status" value="1"/>
</dbReference>
<evidence type="ECO:0000256" key="1">
    <source>
        <dbReference type="ARBA" id="ARBA00001436"/>
    </source>
</evidence>
<dbReference type="GO" id="GO:0001653">
    <property type="term" value="F:peptide receptor activity"/>
    <property type="evidence" value="ECO:0007669"/>
    <property type="project" value="TreeGrafter"/>
</dbReference>
<dbReference type="InterPro" id="IPR001245">
    <property type="entry name" value="Ser-Thr/Tyr_kinase_cat_dom"/>
</dbReference>
<dbReference type="Proteomes" id="UP000230423">
    <property type="component" value="Unassembled WGS sequence"/>
</dbReference>
<gene>
    <name evidence="8" type="ORF">TELCIR_23544</name>
</gene>
<keyword evidence="5" id="KW-0141">cGMP biosynthesis</keyword>
<organism evidence="8 9">
    <name type="scientific">Teladorsagia circumcincta</name>
    <name type="common">Brown stomach worm</name>
    <name type="synonym">Ostertagia circumcincta</name>
    <dbReference type="NCBI Taxonomy" id="45464"/>
    <lineage>
        <taxon>Eukaryota</taxon>
        <taxon>Metazoa</taxon>
        <taxon>Ecdysozoa</taxon>
        <taxon>Nematoda</taxon>
        <taxon>Chromadorea</taxon>
        <taxon>Rhabditida</taxon>
        <taxon>Rhabditina</taxon>
        <taxon>Rhabditomorpha</taxon>
        <taxon>Strongyloidea</taxon>
        <taxon>Trichostrongylidae</taxon>
        <taxon>Teladorsagia</taxon>
    </lineage>
</organism>
<dbReference type="OrthoDB" id="60033at2759"/>
<dbReference type="GO" id="GO:0004016">
    <property type="term" value="F:adenylate cyclase activity"/>
    <property type="evidence" value="ECO:0007669"/>
    <property type="project" value="TreeGrafter"/>
</dbReference>
<dbReference type="Gene3D" id="1.10.510.10">
    <property type="entry name" value="Transferase(Phosphotransferase) domain 1"/>
    <property type="match status" value="1"/>
</dbReference>
<evidence type="ECO:0000256" key="2">
    <source>
        <dbReference type="ARBA" id="ARBA00012202"/>
    </source>
</evidence>
<dbReference type="InterPro" id="IPR000719">
    <property type="entry name" value="Prot_kinase_dom"/>
</dbReference>
<evidence type="ECO:0000256" key="3">
    <source>
        <dbReference type="ARBA" id="ARBA00022741"/>
    </source>
</evidence>
<accession>A0A2G9TAT9</accession>
<dbReference type="InterPro" id="IPR011009">
    <property type="entry name" value="Kinase-like_dom_sf"/>
</dbReference>
<comment type="catalytic activity">
    <reaction evidence="1">
        <text>GTP = 3',5'-cyclic GMP + diphosphate</text>
        <dbReference type="Rhea" id="RHEA:13665"/>
        <dbReference type="ChEBI" id="CHEBI:33019"/>
        <dbReference type="ChEBI" id="CHEBI:37565"/>
        <dbReference type="ChEBI" id="CHEBI:57746"/>
        <dbReference type="EC" id="4.6.1.2"/>
    </reaction>
</comment>
<dbReference type="PANTHER" id="PTHR11920:SF260">
    <property type="entry name" value="RECEPTOR-TYPE GUANYLATE CYCLASE GCY-23"/>
    <property type="match status" value="1"/>
</dbReference>